<feature type="binding site" evidence="8">
    <location>
        <position position="102"/>
    </location>
    <ligand>
        <name>Zn(2+)</name>
        <dbReference type="ChEBI" id="CHEBI:29105"/>
        <note>catalytic</note>
    </ligand>
</feature>
<evidence type="ECO:0000256" key="3">
    <source>
        <dbReference type="ARBA" id="ARBA00022694"/>
    </source>
</evidence>
<dbReference type="PROSITE" id="PS00903">
    <property type="entry name" value="CYT_DCMP_DEAMINASES_1"/>
    <property type="match status" value="1"/>
</dbReference>
<evidence type="ECO:0000313" key="10">
    <source>
        <dbReference type="EMBL" id="NPE25319.1"/>
    </source>
</evidence>
<dbReference type="InterPro" id="IPR016193">
    <property type="entry name" value="Cytidine_deaminase-like"/>
</dbReference>
<dbReference type="Proteomes" id="UP000820977">
    <property type="component" value="Unassembled WGS sequence"/>
</dbReference>
<feature type="binding site" evidence="8">
    <location>
        <position position="99"/>
    </location>
    <ligand>
        <name>Zn(2+)</name>
        <dbReference type="ChEBI" id="CHEBI:29105"/>
        <note>catalytic</note>
    </ligand>
</feature>
<keyword evidence="6 8" id="KW-0862">Zinc</keyword>
<dbReference type="Pfam" id="PF00383">
    <property type="entry name" value="dCMP_cyt_deam_1"/>
    <property type="match status" value="1"/>
</dbReference>
<dbReference type="InterPro" id="IPR028883">
    <property type="entry name" value="tRNA_aden_deaminase"/>
</dbReference>
<feature type="domain" description="CMP/dCMP-type deaminase" evidence="9">
    <location>
        <begin position="18"/>
        <end position="128"/>
    </location>
</feature>
<comment type="catalytic activity">
    <reaction evidence="7 8">
        <text>adenosine(34) in tRNA + H2O + H(+) = inosine(34) in tRNA + NH4(+)</text>
        <dbReference type="Rhea" id="RHEA:43168"/>
        <dbReference type="Rhea" id="RHEA-COMP:10373"/>
        <dbReference type="Rhea" id="RHEA-COMP:10374"/>
        <dbReference type="ChEBI" id="CHEBI:15377"/>
        <dbReference type="ChEBI" id="CHEBI:15378"/>
        <dbReference type="ChEBI" id="CHEBI:28938"/>
        <dbReference type="ChEBI" id="CHEBI:74411"/>
        <dbReference type="ChEBI" id="CHEBI:82852"/>
        <dbReference type="EC" id="3.5.4.33"/>
    </reaction>
</comment>
<dbReference type="PROSITE" id="PS51747">
    <property type="entry name" value="CYT_DCMP_DEAMINASES_2"/>
    <property type="match status" value="1"/>
</dbReference>
<comment type="caution">
    <text evidence="10">The sequence shown here is derived from an EMBL/GenBank/DDBJ whole genome shotgun (WGS) entry which is preliminary data.</text>
</comment>
<dbReference type="PANTHER" id="PTHR11079:SF202">
    <property type="entry name" value="TRNA-SPECIFIC ADENOSINE DEAMINASE"/>
    <property type="match status" value="1"/>
</dbReference>
<accession>A0ABX2B1D7</accession>
<dbReference type="EC" id="3.5.4.33" evidence="8"/>
<dbReference type="EMBL" id="JABKKJ010000010">
    <property type="protein sequence ID" value="NPE25319.1"/>
    <property type="molecule type" value="Genomic_DNA"/>
</dbReference>
<comment type="similarity">
    <text evidence="1">Belongs to the cytidine and deoxycytidylate deaminase family. ADAT2 subfamily.</text>
</comment>
<dbReference type="InterPro" id="IPR016192">
    <property type="entry name" value="APOBEC/CMP_deaminase_Zn-bd"/>
</dbReference>
<comment type="subunit">
    <text evidence="2 8">Homodimer.</text>
</comment>
<evidence type="ECO:0000256" key="4">
    <source>
        <dbReference type="ARBA" id="ARBA00022723"/>
    </source>
</evidence>
<comment type="cofactor">
    <cofactor evidence="8">
        <name>Zn(2+)</name>
        <dbReference type="ChEBI" id="CHEBI:29105"/>
    </cofactor>
    <text evidence="8">Binds 1 zinc ion per subunit.</text>
</comment>
<evidence type="ECO:0000259" key="9">
    <source>
        <dbReference type="PROSITE" id="PS51747"/>
    </source>
</evidence>
<dbReference type="PANTHER" id="PTHR11079">
    <property type="entry name" value="CYTOSINE DEAMINASE FAMILY MEMBER"/>
    <property type="match status" value="1"/>
</dbReference>
<keyword evidence="5 8" id="KW-0378">Hydrolase</keyword>
<gene>
    <name evidence="8" type="primary">tadA</name>
    <name evidence="10" type="ORF">HPS54_07310</name>
</gene>
<dbReference type="CDD" id="cd01285">
    <property type="entry name" value="nucleoside_deaminase"/>
    <property type="match status" value="1"/>
</dbReference>
<evidence type="ECO:0000256" key="2">
    <source>
        <dbReference type="ARBA" id="ARBA00011738"/>
    </source>
</evidence>
<comment type="function">
    <text evidence="8">Catalyzes the deamination of adenosine to inosine at the wobble position 34 of tRNA(Arg2).</text>
</comment>
<dbReference type="RefSeq" id="WP_172344796.1">
    <property type="nucleotide sequence ID" value="NZ_CASYYZ010000023.1"/>
</dbReference>
<dbReference type="HAMAP" id="MF_00972">
    <property type="entry name" value="tRNA_aden_deaminase"/>
    <property type="match status" value="1"/>
</dbReference>
<organism evidence="10 11">
    <name type="scientific">Xylanibacter caecicola</name>
    <dbReference type="NCBI Taxonomy" id="2736294"/>
    <lineage>
        <taxon>Bacteria</taxon>
        <taxon>Pseudomonadati</taxon>
        <taxon>Bacteroidota</taxon>
        <taxon>Bacteroidia</taxon>
        <taxon>Bacteroidales</taxon>
        <taxon>Prevotellaceae</taxon>
        <taxon>Xylanibacter</taxon>
    </lineage>
</organism>
<evidence type="ECO:0000256" key="1">
    <source>
        <dbReference type="ARBA" id="ARBA00010669"/>
    </source>
</evidence>
<keyword evidence="11" id="KW-1185">Reference proteome</keyword>
<dbReference type="InterPro" id="IPR002125">
    <property type="entry name" value="CMP_dCMP_dom"/>
</dbReference>
<evidence type="ECO:0000256" key="5">
    <source>
        <dbReference type="ARBA" id="ARBA00022801"/>
    </source>
</evidence>
<evidence type="ECO:0000313" key="11">
    <source>
        <dbReference type="Proteomes" id="UP000820977"/>
    </source>
</evidence>
<evidence type="ECO:0000256" key="6">
    <source>
        <dbReference type="ARBA" id="ARBA00022833"/>
    </source>
</evidence>
<feature type="active site" description="Proton donor" evidence="8">
    <location>
        <position position="71"/>
    </location>
</feature>
<proteinExistence type="inferred from homology"/>
<keyword evidence="4 8" id="KW-0479">Metal-binding</keyword>
<reference evidence="10 11" key="1">
    <citation type="submission" date="2020-05" db="EMBL/GenBank/DDBJ databases">
        <title>Distinct polysaccharide utilization as determinants for interspecies competition between intestinal Prevotella spp.</title>
        <authorList>
            <person name="Galvez E.J.C."/>
            <person name="Iljazovic A."/>
            <person name="Strowig T."/>
        </authorList>
    </citation>
    <scope>NUCLEOTIDE SEQUENCE [LARGE SCALE GENOMIC DNA]</scope>
    <source>
        <strain evidence="10 11">PCHR</strain>
    </source>
</reference>
<name>A0ABX2B1D7_9BACT</name>
<evidence type="ECO:0000256" key="7">
    <source>
        <dbReference type="ARBA" id="ARBA00048045"/>
    </source>
</evidence>
<keyword evidence="3 8" id="KW-0819">tRNA processing</keyword>
<evidence type="ECO:0000256" key="8">
    <source>
        <dbReference type="HAMAP-Rule" id="MF_00972"/>
    </source>
</evidence>
<sequence length="161" mass="17374">MKQEKNQCAGGAVAEQAAKDAEFMRKALIEAETARDAGEIPVGAVIVCGGRIISRAHNLTETLNDVTAHAEMLAITSAANAMGGKFLPECTLYVTVEPCPMCAGAIGWARIGRVVYGAADDKRGYTRYAPDVLHPKTTVATGVLEEECRRLMQEFFADKRR</sequence>
<dbReference type="Gene3D" id="3.40.140.10">
    <property type="entry name" value="Cytidine Deaminase, domain 2"/>
    <property type="match status" value="1"/>
</dbReference>
<dbReference type="SUPFAM" id="SSF53927">
    <property type="entry name" value="Cytidine deaminase-like"/>
    <property type="match status" value="1"/>
</dbReference>
<protein>
    <recommendedName>
        <fullName evidence="8">tRNA-specific adenosine deaminase</fullName>
        <ecNumber evidence="8">3.5.4.33</ecNumber>
    </recommendedName>
</protein>
<feature type="binding site" evidence="8">
    <location>
        <position position="69"/>
    </location>
    <ligand>
        <name>Zn(2+)</name>
        <dbReference type="ChEBI" id="CHEBI:29105"/>
        <note>catalytic</note>
    </ligand>
</feature>